<reference evidence="1 2" key="1">
    <citation type="journal article" date="2019" name="Int. J. Syst. Evol. Microbiol.">
        <title>Rufibacter sediminis sp. nov., isolated from freshwater lake sediment.</title>
        <authorList>
            <person name="Qu J.H."/>
            <person name="Zhang L.J."/>
            <person name="Fu Y.H."/>
            <person name="Li H.F."/>
        </authorList>
    </citation>
    <scope>NUCLEOTIDE SEQUENCE [LARGE SCALE GENOMIC DNA]</scope>
    <source>
        <strain evidence="1 2">H-1</strain>
    </source>
</reference>
<comment type="caution">
    <text evidence="1">The sequence shown here is derived from an EMBL/GenBank/DDBJ whole genome shotgun (WGS) entry which is preliminary data.</text>
</comment>
<evidence type="ECO:0000313" key="1">
    <source>
        <dbReference type="EMBL" id="MBC3541170.1"/>
    </source>
</evidence>
<evidence type="ECO:0008006" key="3">
    <source>
        <dbReference type="Google" id="ProtNLM"/>
    </source>
</evidence>
<organism evidence="1 2">
    <name type="scientific">Rufibacter sediminis</name>
    <dbReference type="NCBI Taxonomy" id="2762756"/>
    <lineage>
        <taxon>Bacteria</taxon>
        <taxon>Pseudomonadati</taxon>
        <taxon>Bacteroidota</taxon>
        <taxon>Cytophagia</taxon>
        <taxon>Cytophagales</taxon>
        <taxon>Hymenobacteraceae</taxon>
        <taxon>Rufibacter</taxon>
    </lineage>
</organism>
<proteinExistence type="predicted"/>
<protein>
    <recommendedName>
        <fullName evidence="3">FlgD Ig-like domain-containing protein</fullName>
    </recommendedName>
</protein>
<keyword evidence="2" id="KW-1185">Reference proteome</keyword>
<dbReference type="RefSeq" id="WP_186639771.1">
    <property type="nucleotide sequence ID" value="NZ_JACOAF010000037.1"/>
</dbReference>
<name>A0ABR6VW55_9BACT</name>
<dbReference type="Proteomes" id="UP000659698">
    <property type="component" value="Unassembled WGS sequence"/>
</dbReference>
<sequence length="48" mass="5770">MNYLHCSCWRHHVRWNGGDQRGRMLPSGLYFIFVQVGNEKDTKRVTFK</sequence>
<accession>A0ABR6VW55</accession>
<dbReference type="EMBL" id="JACOAF010000037">
    <property type="protein sequence ID" value="MBC3541170.1"/>
    <property type="molecule type" value="Genomic_DNA"/>
</dbReference>
<gene>
    <name evidence="1" type="ORF">H7U12_15860</name>
</gene>
<evidence type="ECO:0000313" key="2">
    <source>
        <dbReference type="Proteomes" id="UP000659698"/>
    </source>
</evidence>
<dbReference type="Gene3D" id="2.60.40.4070">
    <property type="match status" value="1"/>
</dbReference>